<dbReference type="GO" id="GO:0016491">
    <property type="term" value="F:oxidoreductase activity"/>
    <property type="evidence" value="ECO:0007669"/>
    <property type="project" value="UniProtKB-KW"/>
</dbReference>
<dbReference type="GO" id="GO:0005737">
    <property type="term" value="C:cytoplasm"/>
    <property type="evidence" value="ECO:0007669"/>
    <property type="project" value="TreeGrafter"/>
</dbReference>
<evidence type="ECO:0000313" key="3">
    <source>
        <dbReference type="EMBL" id="ATW25023.1"/>
    </source>
</evidence>
<evidence type="ECO:0000256" key="1">
    <source>
        <dbReference type="ARBA" id="ARBA00023002"/>
    </source>
</evidence>
<name>A0A3G1KRC5_FORW1</name>
<dbReference type="AlphaFoldDB" id="A0A3G1KRC5"/>
<dbReference type="InterPro" id="IPR036188">
    <property type="entry name" value="FAD/NAD-bd_sf"/>
</dbReference>
<dbReference type="EMBL" id="CP017634">
    <property type="protein sequence ID" value="ATW25023.1"/>
    <property type="molecule type" value="Genomic_DNA"/>
</dbReference>
<keyword evidence="4" id="KW-1185">Reference proteome</keyword>
<dbReference type="SUPFAM" id="SSF54373">
    <property type="entry name" value="FAD-linked reductases, C-terminal domain"/>
    <property type="match status" value="1"/>
</dbReference>
<organism evidence="3 4">
    <name type="scientific">Formimonas warabiya</name>
    <dbReference type="NCBI Taxonomy" id="1761012"/>
    <lineage>
        <taxon>Bacteria</taxon>
        <taxon>Bacillati</taxon>
        <taxon>Bacillota</taxon>
        <taxon>Clostridia</taxon>
        <taxon>Eubacteriales</taxon>
        <taxon>Peptococcaceae</taxon>
        <taxon>Candidatus Formimonas</taxon>
    </lineage>
</organism>
<dbReference type="PANTHER" id="PTHR13847:SF287">
    <property type="entry name" value="FAD-DEPENDENT OXIDOREDUCTASE DOMAIN-CONTAINING PROTEIN 1"/>
    <property type="match status" value="1"/>
</dbReference>
<accession>A0A3G1KRC5</accession>
<proteinExistence type="predicted"/>
<dbReference type="InterPro" id="IPR006076">
    <property type="entry name" value="FAD-dep_OxRdtase"/>
</dbReference>
<dbReference type="PANTHER" id="PTHR13847">
    <property type="entry name" value="SARCOSINE DEHYDROGENASE-RELATED"/>
    <property type="match status" value="1"/>
</dbReference>
<dbReference type="Gene3D" id="3.30.9.10">
    <property type="entry name" value="D-Amino Acid Oxidase, subunit A, domain 2"/>
    <property type="match status" value="1"/>
</dbReference>
<evidence type="ECO:0000313" key="4">
    <source>
        <dbReference type="Proteomes" id="UP000323521"/>
    </source>
</evidence>
<dbReference type="Pfam" id="PF01266">
    <property type="entry name" value="DAO"/>
    <property type="match status" value="1"/>
</dbReference>
<sequence>MQGVSNVQKTANAVIIGGGMIGCSLAYELALRGMKDIVVVEKEYLCSGATGRCGAGVRQQWGTETNAILARDSVKRFEQMNEELEYDMDIEFKQGGYLIVAYTEGEWTQFHKNVAVQKSLDIPVEMVTPEGAREIVPHLNIDGLFGATFCQTDGHANPFHVVDAYAKAARRLGVVFETYTEVTGIVAENGKVKTVETTRGNIDAPLVINAANYAAGKVCKMVDFDLPLYPQRHQALVTEPVEPTQGPMVISFSRRLYCQQTPHGSFIMGVGDPHEPKDFNINSSWDFLEDVSRQVLSVLPLLKNLRVVRQWSGLYDMSPDANPILDEVPDVQGMWVLAGFSGHGFMVGPQTSVLVAQKIMGEKCFMPIEKFGLDRFRRGELLLEPSVV</sequence>
<keyword evidence="1" id="KW-0560">Oxidoreductase</keyword>
<protein>
    <submittedName>
        <fullName evidence="3">FAD-dependent oxidoreductase</fullName>
    </submittedName>
</protein>
<reference evidence="3 4" key="1">
    <citation type="submission" date="2016-10" db="EMBL/GenBank/DDBJ databases">
        <title>Complete Genome Sequence of Peptococcaceae strain DCMF.</title>
        <authorList>
            <person name="Edwards R.J."/>
            <person name="Holland S.I."/>
            <person name="Deshpande N.P."/>
            <person name="Wong Y.K."/>
            <person name="Ertan H."/>
            <person name="Manefield M."/>
            <person name="Russell T.L."/>
            <person name="Lee M.J."/>
        </authorList>
    </citation>
    <scope>NUCLEOTIDE SEQUENCE [LARGE SCALE GENOMIC DNA]</scope>
    <source>
        <strain evidence="3 4">DCMF</strain>
    </source>
</reference>
<dbReference type="SUPFAM" id="SSF51905">
    <property type="entry name" value="FAD/NAD(P)-binding domain"/>
    <property type="match status" value="1"/>
</dbReference>
<evidence type="ECO:0000259" key="2">
    <source>
        <dbReference type="Pfam" id="PF01266"/>
    </source>
</evidence>
<dbReference type="KEGG" id="fwa:DCMF_09760"/>
<dbReference type="Proteomes" id="UP000323521">
    <property type="component" value="Chromosome"/>
</dbReference>
<gene>
    <name evidence="3" type="ORF">DCMF_09760</name>
</gene>
<feature type="domain" description="FAD dependent oxidoreductase" evidence="2">
    <location>
        <begin position="13"/>
        <end position="357"/>
    </location>
</feature>
<dbReference type="Gene3D" id="3.50.50.60">
    <property type="entry name" value="FAD/NAD(P)-binding domain"/>
    <property type="match status" value="1"/>
</dbReference>